<reference evidence="1" key="1">
    <citation type="submission" date="2020-08" db="EMBL/GenBank/DDBJ databases">
        <title>Multicomponent nature underlies the extraordinary mechanical properties of spider dragline silk.</title>
        <authorList>
            <person name="Kono N."/>
            <person name="Nakamura H."/>
            <person name="Mori M."/>
            <person name="Yoshida Y."/>
            <person name="Ohtoshi R."/>
            <person name="Malay A.D."/>
            <person name="Moran D.A.P."/>
            <person name="Tomita M."/>
            <person name="Numata K."/>
            <person name="Arakawa K."/>
        </authorList>
    </citation>
    <scope>NUCLEOTIDE SEQUENCE</scope>
</reference>
<keyword evidence="2" id="KW-1185">Reference proteome</keyword>
<dbReference type="AlphaFoldDB" id="A0A8X6P8C1"/>
<dbReference type="EMBL" id="BMAW01113393">
    <property type="protein sequence ID" value="GFT56837.1"/>
    <property type="molecule type" value="Genomic_DNA"/>
</dbReference>
<protein>
    <submittedName>
        <fullName evidence="1">Uncharacterized protein</fullName>
    </submittedName>
</protein>
<organism evidence="1 2">
    <name type="scientific">Nephila pilipes</name>
    <name type="common">Giant wood spider</name>
    <name type="synonym">Nephila maculata</name>
    <dbReference type="NCBI Taxonomy" id="299642"/>
    <lineage>
        <taxon>Eukaryota</taxon>
        <taxon>Metazoa</taxon>
        <taxon>Ecdysozoa</taxon>
        <taxon>Arthropoda</taxon>
        <taxon>Chelicerata</taxon>
        <taxon>Arachnida</taxon>
        <taxon>Araneae</taxon>
        <taxon>Araneomorphae</taxon>
        <taxon>Entelegynae</taxon>
        <taxon>Araneoidea</taxon>
        <taxon>Nephilidae</taxon>
        <taxon>Nephila</taxon>
    </lineage>
</organism>
<dbReference type="Proteomes" id="UP000887013">
    <property type="component" value="Unassembled WGS sequence"/>
</dbReference>
<evidence type="ECO:0000313" key="2">
    <source>
        <dbReference type="Proteomes" id="UP000887013"/>
    </source>
</evidence>
<sequence length="172" mass="19900">MKQASFDPRGLTGLQVRIKCPFPSLTRDWDPCGIGSKTASLSLSVFQLQRMKYVPSYDHSCEKNVIDTTSHLQKCECTVECYGNTVFLRIITLLLVKFSLSLRGYDVAIRKEDFGYSSEYKLRNPSSTFKFVFYSKTFIPLICRTLKGFTTKLKTMVFQSREYGQRMQDEYI</sequence>
<gene>
    <name evidence="1" type="ORF">NPIL_115181</name>
</gene>
<name>A0A8X6P8C1_NEPPI</name>
<proteinExistence type="predicted"/>
<accession>A0A8X6P8C1</accession>
<evidence type="ECO:0000313" key="1">
    <source>
        <dbReference type="EMBL" id="GFT56837.1"/>
    </source>
</evidence>
<comment type="caution">
    <text evidence="1">The sequence shown here is derived from an EMBL/GenBank/DDBJ whole genome shotgun (WGS) entry which is preliminary data.</text>
</comment>